<keyword evidence="3 6" id="KW-0479">Metal-binding</keyword>
<name>A0A0M2HBA7_MICTR</name>
<dbReference type="EMBL" id="JYJA01000037">
    <property type="protein sequence ID" value="KJL41472.1"/>
    <property type="molecule type" value="Genomic_DNA"/>
</dbReference>
<dbReference type="GO" id="GO:0090729">
    <property type="term" value="F:toxin activity"/>
    <property type="evidence" value="ECO:0007669"/>
    <property type="project" value="UniProtKB-KW"/>
</dbReference>
<dbReference type="PANTHER" id="PTHR35901:SF1">
    <property type="entry name" value="EXONUCLEASE VAPC9"/>
    <property type="match status" value="1"/>
</dbReference>
<dbReference type="InterPro" id="IPR029060">
    <property type="entry name" value="PIN-like_dom_sf"/>
</dbReference>
<evidence type="ECO:0000256" key="4">
    <source>
        <dbReference type="ARBA" id="ARBA00022801"/>
    </source>
</evidence>
<organism evidence="8 9">
    <name type="scientific">Microbacterium trichothecenolyticum</name>
    <name type="common">Aureobacterium trichothecenolyticum</name>
    <dbReference type="NCBI Taxonomy" id="69370"/>
    <lineage>
        <taxon>Bacteria</taxon>
        <taxon>Bacillati</taxon>
        <taxon>Actinomycetota</taxon>
        <taxon>Actinomycetes</taxon>
        <taxon>Micrococcales</taxon>
        <taxon>Microbacteriaceae</taxon>
        <taxon>Microbacterium</taxon>
    </lineage>
</organism>
<reference evidence="8 9" key="1">
    <citation type="submission" date="2015-02" db="EMBL/GenBank/DDBJ databases">
        <title>Draft genome sequences of ten Microbacterium spp. with emphasis on heavy metal contaminated environments.</title>
        <authorList>
            <person name="Corretto E."/>
        </authorList>
    </citation>
    <scope>NUCLEOTIDE SEQUENCE [LARGE SCALE GENOMIC DNA]</scope>
    <source>
        <strain evidence="8 9">DSM 8608</strain>
    </source>
</reference>
<protein>
    <recommendedName>
        <fullName evidence="6">Ribonuclease VapC</fullName>
        <shortName evidence="6">RNase VapC</shortName>
        <ecNumber evidence="6">3.1.-.-</ecNumber>
    </recommendedName>
    <alternativeName>
        <fullName evidence="6">Toxin VapC</fullName>
    </alternativeName>
</protein>
<dbReference type="PATRIC" id="fig|69370.6.peg.2744"/>
<dbReference type="RefSeq" id="WP_157005571.1">
    <property type="nucleotide sequence ID" value="NZ_JYJA01000037.1"/>
</dbReference>
<feature type="binding site" evidence="6">
    <location>
        <position position="14"/>
    </location>
    <ligand>
        <name>Mg(2+)</name>
        <dbReference type="ChEBI" id="CHEBI:18420"/>
    </ligand>
</feature>
<evidence type="ECO:0000259" key="7">
    <source>
        <dbReference type="Pfam" id="PF01850"/>
    </source>
</evidence>
<evidence type="ECO:0000256" key="6">
    <source>
        <dbReference type="HAMAP-Rule" id="MF_00265"/>
    </source>
</evidence>
<feature type="domain" description="PIN" evidence="7">
    <location>
        <begin position="12"/>
        <end position="128"/>
    </location>
</feature>
<dbReference type="Proteomes" id="UP000034098">
    <property type="component" value="Unassembled WGS sequence"/>
</dbReference>
<comment type="cofactor">
    <cofactor evidence="6">
        <name>Mg(2+)</name>
        <dbReference type="ChEBI" id="CHEBI:18420"/>
    </cofactor>
</comment>
<keyword evidence="5 6" id="KW-0460">Magnesium</keyword>
<evidence type="ECO:0000256" key="1">
    <source>
        <dbReference type="ARBA" id="ARBA00022649"/>
    </source>
</evidence>
<dbReference type="GO" id="GO:0000287">
    <property type="term" value="F:magnesium ion binding"/>
    <property type="evidence" value="ECO:0007669"/>
    <property type="project" value="UniProtKB-UniRule"/>
</dbReference>
<dbReference type="AlphaFoldDB" id="A0A0M2HBA7"/>
<gene>
    <name evidence="8" type="primary">vapC3</name>
    <name evidence="6" type="synonym">vapC</name>
    <name evidence="8" type="ORF">RS82_02701</name>
</gene>
<dbReference type="InterPro" id="IPR002716">
    <property type="entry name" value="PIN_dom"/>
</dbReference>
<evidence type="ECO:0000256" key="3">
    <source>
        <dbReference type="ARBA" id="ARBA00022723"/>
    </source>
</evidence>
<dbReference type="OrthoDB" id="4377304at2"/>
<feature type="binding site" evidence="6">
    <location>
        <position position="104"/>
    </location>
    <ligand>
        <name>Mg(2+)</name>
        <dbReference type="ChEBI" id="CHEBI:18420"/>
    </ligand>
</feature>
<dbReference type="InterPro" id="IPR022907">
    <property type="entry name" value="VapC_family"/>
</dbReference>
<keyword evidence="6" id="KW-0800">Toxin</keyword>
<proteinExistence type="inferred from homology"/>
<dbReference type="GO" id="GO:0016787">
    <property type="term" value="F:hydrolase activity"/>
    <property type="evidence" value="ECO:0007669"/>
    <property type="project" value="UniProtKB-KW"/>
</dbReference>
<keyword evidence="9" id="KW-1185">Reference proteome</keyword>
<keyword evidence="4 6" id="KW-0378">Hydrolase</keyword>
<evidence type="ECO:0000256" key="2">
    <source>
        <dbReference type="ARBA" id="ARBA00022722"/>
    </source>
</evidence>
<dbReference type="EC" id="3.1.-.-" evidence="6"/>
<dbReference type="PANTHER" id="PTHR35901">
    <property type="entry name" value="RIBONUCLEASE VAPC3"/>
    <property type="match status" value="1"/>
</dbReference>
<dbReference type="CDD" id="cd09873">
    <property type="entry name" value="PIN_Pae0151-like"/>
    <property type="match status" value="1"/>
</dbReference>
<dbReference type="InterPro" id="IPR051619">
    <property type="entry name" value="TypeII_TA_RNase_PINc/VapC"/>
</dbReference>
<comment type="caution">
    <text evidence="8">The sequence shown here is derived from an EMBL/GenBank/DDBJ whole genome shotgun (WGS) entry which is preliminary data.</text>
</comment>
<comment type="similarity">
    <text evidence="6">Belongs to the PINc/VapC protein family.</text>
</comment>
<sequence>MPNGPDAPGILVVDASVVVALVAAQAARTATLAGRIGSASLHAPAILPIEVDSALRGLERGGRLSAAQASAARLHAHALPIELWPWELLADRAWALRANLSTYDAGYVALAERLGGTLLTGDRRIASARVAGCPIEVVRI</sequence>
<keyword evidence="1 6" id="KW-1277">Toxin-antitoxin system</keyword>
<dbReference type="InterPro" id="IPR044153">
    <property type="entry name" value="PIN_Pae0151-like"/>
</dbReference>
<dbReference type="Gene3D" id="3.40.50.1010">
    <property type="entry name" value="5'-nuclease"/>
    <property type="match status" value="1"/>
</dbReference>
<evidence type="ECO:0000313" key="9">
    <source>
        <dbReference type="Proteomes" id="UP000034098"/>
    </source>
</evidence>
<dbReference type="GO" id="GO:0004540">
    <property type="term" value="F:RNA nuclease activity"/>
    <property type="evidence" value="ECO:0007669"/>
    <property type="project" value="InterPro"/>
</dbReference>
<dbReference type="HAMAP" id="MF_00265">
    <property type="entry name" value="VapC_Nob1"/>
    <property type="match status" value="1"/>
</dbReference>
<comment type="function">
    <text evidence="6">Toxic component of a toxin-antitoxin (TA) system. An RNase.</text>
</comment>
<evidence type="ECO:0000313" key="8">
    <source>
        <dbReference type="EMBL" id="KJL41472.1"/>
    </source>
</evidence>
<evidence type="ECO:0000256" key="5">
    <source>
        <dbReference type="ARBA" id="ARBA00022842"/>
    </source>
</evidence>
<keyword evidence="2 6" id="KW-0540">Nuclease</keyword>
<dbReference type="SUPFAM" id="SSF88723">
    <property type="entry name" value="PIN domain-like"/>
    <property type="match status" value="1"/>
</dbReference>
<accession>A0A0M2HBA7</accession>
<dbReference type="Pfam" id="PF01850">
    <property type="entry name" value="PIN"/>
    <property type="match status" value="1"/>
</dbReference>